<protein>
    <submittedName>
        <fullName evidence="1">Uncharacterized protein</fullName>
    </submittedName>
</protein>
<proteinExistence type="predicted"/>
<dbReference type="Proteomes" id="UP000291758">
    <property type="component" value="Plasmid unnamed1"/>
</dbReference>
<sequence length="91" mass="10085">MAHRPGRPRTPGVLLLDVEEAADVAQERARSWALVRGYDRLTQAIDSAFEGPAPDSGFLVIINKPHSLLLRVTWPWAPSRSQTMRGRGRPG</sequence>
<dbReference type="AlphaFoldDB" id="A0A4P6ERB1"/>
<dbReference type="GeneID" id="39493957"/>
<keyword evidence="2" id="KW-1185">Reference proteome</keyword>
<evidence type="ECO:0000313" key="2">
    <source>
        <dbReference type="Proteomes" id="UP000291758"/>
    </source>
</evidence>
<name>A0A4P6ERB1_9MICO</name>
<dbReference type="KEGG" id="xyl:ET495_17390"/>
<keyword evidence="1" id="KW-0614">Plasmid</keyword>
<accession>A0A4P6ERB1</accession>
<dbReference type="EMBL" id="CP035496">
    <property type="protein sequence ID" value="QAY64995.1"/>
    <property type="molecule type" value="Genomic_DNA"/>
</dbReference>
<reference evidence="1 2" key="1">
    <citation type="submission" date="2019-01" db="EMBL/GenBank/DDBJ databases">
        <title>Genome sequencing of strain 2JSPR-7.</title>
        <authorList>
            <person name="Heo J."/>
            <person name="Kim S.-J."/>
            <person name="Kim J.-S."/>
            <person name="Hong S.-B."/>
            <person name="Kwon S.-W."/>
        </authorList>
    </citation>
    <scope>NUCLEOTIDE SEQUENCE [LARGE SCALE GENOMIC DNA]</scope>
    <source>
        <strain evidence="1 2">2JSPR-7</strain>
        <plasmid evidence="1 2">unnamed1</plasmid>
    </source>
</reference>
<dbReference type="RefSeq" id="WP_129206131.1">
    <property type="nucleotide sequence ID" value="NZ_CP035496.1"/>
</dbReference>
<evidence type="ECO:0000313" key="1">
    <source>
        <dbReference type="EMBL" id="QAY64995.1"/>
    </source>
</evidence>
<gene>
    <name evidence="1" type="ORF">ET495_17390</name>
</gene>
<geneLocation type="plasmid" evidence="1">
    <name>unnamed1</name>
</geneLocation>
<organism evidence="1 2">
    <name type="scientific">Xylanimonas allomyrinae</name>
    <dbReference type="NCBI Taxonomy" id="2509459"/>
    <lineage>
        <taxon>Bacteria</taxon>
        <taxon>Bacillati</taxon>
        <taxon>Actinomycetota</taxon>
        <taxon>Actinomycetes</taxon>
        <taxon>Micrococcales</taxon>
        <taxon>Promicromonosporaceae</taxon>
        <taxon>Xylanimonas</taxon>
    </lineage>
</organism>